<dbReference type="AlphaFoldDB" id="A0A495XNV1"/>
<organism evidence="1 2">
    <name type="scientific">Saccharothrix variisporea</name>
    <dbReference type="NCBI Taxonomy" id="543527"/>
    <lineage>
        <taxon>Bacteria</taxon>
        <taxon>Bacillati</taxon>
        <taxon>Actinomycetota</taxon>
        <taxon>Actinomycetes</taxon>
        <taxon>Pseudonocardiales</taxon>
        <taxon>Pseudonocardiaceae</taxon>
        <taxon>Saccharothrix</taxon>
    </lineage>
</organism>
<dbReference type="OrthoDB" id="3399837at2"/>
<evidence type="ECO:0008006" key="3">
    <source>
        <dbReference type="Google" id="ProtNLM"/>
    </source>
</evidence>
<sequence>MRLVWLAVALVVAGCSSSDPSGDRFLPDSTSPQSAAELEANAGVRLPSGTVLLSAARTSLSGGLESRTMAQLRMPATAVPRFLADSGFGEAVPDQRTVTDKDFPDSGTWHPDKAAKVAGVTAGNRKVMIDLGHPDDVTVYVVTSQL</sequence>
<keyword evidence="2" id="KW-1185">Reference proteome</keyword>
<comment type="caution">
    <text evidence="1">The sequence shown here is derived from an EMBL/GenBank/DDBJ whole genome shotgun (WGS) entry which is preliminary data.</text>
</comment>
<name>A0A495XNV1_9PSEU</name>
<dbReference type="RefSeq" id="WP_121227056.1">
    <property type="nucleotide sequence ID" value="NZ_JBIUBA010000014.1"/>
</dbReference>
<dbReference type="EMBL" id="RBXR01000001">
    <property type="protein sequence ID" value="RKT73348.1"/>
    <property type="molecule type" value="Genomic_DNA"/>
</dbReference>
<protein>
    <recommendedName>
        <fullName evidence="3">Lipoprotein</fullName>
    </recommendedName>
</protein>
<proteinExistence type="predicted"/>
<dbReference type="PROSITE" id="PS51257">
    <property type="entry name" value="PROKAR_LIPOPROTEIN"/>
    <property type="match status" value="1"/>
</dbReference>
<reference evidence="1 2" key="1">
    <citation type="submission" date="2018-10" db="EMBL/GenBank/DDBJ databases">
        <title>Sequencing the genomes of 1000 actinobacteria strains.</title>
        <authorList>
            <person name="Klenk H.-P."/>
        </authorList>
    </citation>
    <scope>NUCLEOTIDE SEQUENCE [LARGE SCALE GENOMIC DNA]</scope>
    <source>
        <strain evidence="1 2">DSM 43911</strain>
    </source>
</reference>
<accession>A0A495XNV1</accession>
<evidence type="ECO:0000313" key="2">
    <source>
        <dbReference type="Proteomes" id="UP000272729"/>
    </source>
</evidence>
<dbReference type="Proteomes" id="UP000272729">
    <property type="component" value="Unassembled WGS sequence"/>
</dbReference>
<evidence type="ECO:0000313" key="1">
    <source>
        <dbReference type="EMBL" id="RKT73348.1"/>
    </source>
</evidence>
<gene>
    <name evidence="1" type="ORF">DFJ66_6679</name>
</gene>